<evidence type="ECO:0000313" key="4">
    <source>
        <dbReference type="Proteomes" id="UP000230069"/>
    </source>
</evidence>
<dbReference type="EMBL" id="KZ305030">
    <property type="protein sequence ID" value="PIA50485.1"/>
    <property type="molecule type" value="Genomic_DNA"/>
</dbReference>
<dbReference type="PANTHER" id="PTHR34199">
    <property type="entry name" value="NUMOD3 MOTIF FAMILY PROTEIN, EXPRESSED"/>
    <property type="match status" value="1"/>
</dbReference>
<name>A0A2G5E3Z5_AQUCA</name>
<dbReference type="InterPro" id="IPR003611">
    <property type="entry name" value="NUMOD3"/>
</dbReference>
<proteinExistence type="predicted"/>
<feature type="region of interest" description="Disordered" evidence="1">
    <location>
        <begin position="293"/>
        <end position="353"/>
    </location>
</feature>
<evidence type="ECO:0000259" key="2">
    <source>
        <dbReference type="Pfam" id="PF07460"/>
    </source>
</evidence>
<dbReference type="OrthoDB" id="1935413at2759"/>
<evidence type="ECO:0000256" key="1">
    <source>
        <dbReference type="SAM" id="MobiDB-lite"/>
    </source>
</evidence>
<gene>
    <name evidence="3" type="ORF">AQUCO_01300901v1</name>
</gene>
<dbReference type="STRING" id="218851.A0A2G5E3Z5"/>
<feature type="region of interest" description="Disordered" evidence="1">
    <location>
        <begin position="245"/>
        <end position="276"/>
    </location>
</feature>
<dbReference type="AlphaFoldDB" id="A0A2G5E3Z5"/>
<organism evidence="3 4">
    <name type="scientific">Aquilegia coerulea</name>
    <name type="common">Rocky mountain columbine</name>
    <dbReference type="NCBI Taxonomy" id="218851"/>
    <lineage>
        <taxon>Eukaryota</taxon>
        <taxon>Viridiplantae</taxon>
        <taxon>Streptophyta</taxon>
        <taxon>Embryophyta</taxon>
        <taxon>Tracheophyta</taxon>
        <taxon>Spermatophyta</taxon>
        <taxon>Magnoliopsida</taxon>
        <taxon>Ranunculales</taxon>
        <taxon>Ranunculaceae</taxon>
        <taxon>Thalictroideae</taxon>
        <taxon>Aquilegia</taxon>
    </lineage>
</organism>
<reference evidence="3 4" key="1">
    <citation type="submission" date="2017-09" db="EMBL/GenBank/DDBJ databases">
        <title>WGS assembly of Aquilegia coerulea Goldsmith.</title>
        <authorList>
            <person name="Hodges S."/>
            <person name="Kramer E."/>
            <person name="Nordborg M."/>
            <person name="Tomkins J."/>
            <person name="Borevitz J."/>
            <person name="Derieg N."/>
            <person name="Yan J."/>
            <person name="Mihaltcheva S."/>
            <person name="Hayes R.D."/>
            <person name="Rokhsar D."/>
        </authorList>
    </citation>
    <scope>NUCLEOTIDE SEQUENCE [LARGE SCALE GENOMIC DNA]</scope>
    <source>
        <strain evidence="4">cv. Goldsmith</strain>
    </source>
</reference>
<evidence type="ECO:0000313" key="3">
    <source>
        <dbReference type="EMBL" id="PIA50485.1"/>
    </source>
</evidence>
<keyword evidence="4" id="KW-1185">Reference proteome</keyword>
<dbReference type="FunCoup" id="A0A2G5E3Z5">
    <property type="interactions" value="1310"/>
</dbReference>
<feature type="compositionally biased region" description="Basic and acidic residues" evidence="1">
    <location>
        <begin position="262"/>
        <end position="271"/>
    </location>
</feature>
<sequence>MPLLDIATSQPSFGNHICASRAQLFINGSTLRKITFREEKKLSSTWKLSIPRKVNFNVGHPNRRNALLITAVSTFQQKHVTQNENGSNDDCRFLPDRDSNSNVFENSLSESSSEVHEKEKLRRKRISNANKGNVPWNKGRKHSAETLRRIRERTWLAMQDPKVKMKLVNLGHAQTEETRKKIGVGVRMGWKRRRAKLLVQETCCFEWQNLIAEASRKGYGDEEELQWDSFEMLNKQLEQEWLESIEQRKSMPRPKGNRRAPKSPEQRRKISEAISAKWNDPEYRERVCSALEKYHGTPVGTQKQRPRRNPSENSESPRSPVKRKVKDDSGFERNSQARSRPKRRAPKYKDPLADSKLEMIKNIRAQRMAMETKKIEAVKRARLLITEAEKAAKTLEEAALTSPLARASLIETRKLIAEATRSIEAVETGQITSFEKDSYSSSKFNGQVNRFGEETDGGNGDGIPPNMKEPNGIHVPFLQNNGVEDLDLGKTSVQDLINHEHHEQTRNNGNSSSPFQANILINQIGLKDLQLSQLEANGAIRNKRAEVPNGEKTVLSLNGAGQTSGITNPTKKWVCGRLVEVSDSTSENDKTLGQE</sequence>
<dbReference type="PANTHER" id="PTHR34199:SF2">
    <property type="entry name" value="NUMOD3 MOTIF FAMILY PROTEIN, EXPRESSED"/>
    <property type="match status" value="1"/>
</dbReference>
<dbReference type="InParanoid" id="A0A2G5E3Z5"/>
<dbReference type="Proteomes" id="UP000230069">
    <property type="component" value="Unassembled WGS sequence"/>
</dbReference>
<dbReference type="Pfam" id="PF07460">
    <property type="entry name" value="NUMOD3"/>
    <property type="match status" value="1"/>
</dbReference>
<feature type="compositionally biased region" description="Basic residues" evidence="1">
    <location>
        <begin position="250"/>
        <end position="261"/>
    </location>
</feature>
<dbReference type="GO" id="GO:0003677">
    <property type="term" value="F:DNA binding"/>
    <property type="evidence" value="ECO:0007669"/>
    <property type="project" value="InterPro"/>
</dbReference>
<feature type="domain" description="Nuclease associated modular" evidence="2">
    <location>
        <begin position="123"/>
        <end position="151"/>
    </location>
</feature>
<protein>
    <recommendedName>
        <fullName evidence="2">Nuclease associated modular domain-containing protein</fullName>
    </recommendedName>
</protein>
<accession>A0A2G5E3Z5</accession>